<dbReference type="SUPFAM" id="SSF55874">
    <property type="entry name" value="ATPase domain of HSP90 chaperone/DNA topoisomerase II/histidine kinase"/>
    <property type="match status" value="1"/>
</dbReference>
<keyword evidence="4" id="KW-1003">Cell membrane</keyword>
<dbReference type="SMART" id="SM00388">
    <property type="entry name" value="HisKA"/>
    <property type="match status" value="1"/>
</dbReference>
<dbReference type="EC" id="2.7.13.3" evidence="3"/>
<dbReference type="Gene3D" id="1.10.287.130">
    <property type="match status" value="1"/>
</dbReference>
<dbReference type="InterPro" id="IPR003660">
    <property type="entry name" value="HAMP_dom"/>
</dbReference>
<keyword evidence="8" id="KW-0547">Nucleotide-binding</keyword>
<name>A0A2K8KW94_MARES</name>
<gene>
    <name evidence="17" type="ORF">Ga0123461_0647</name>
</gene>
<dbReference type="PROSITE" id="PS50885">
    <property type="entry name" value="HAMP"/>
    <property type="match status" value="1"/>
</dbReference>
<dbReference type="InterPro" id="IPR050398">
    <property type="entry name" value="HssS/ArlS-like"/>
</dbReference>
<dbReference type="AlphaFoldDB" id="A0A2K8KW94"/>
<feature type="domain" description="HAMP" evidence="16">
    <location>
        <begin position="173"/>
        <end position="228"/>
    </location>
</feature>
<dbReference type="InterPro" id="IPR004358">
    <property type="entry name" value="Sig_transdc_His_kin-like_C"/>
</dbReference>
<evidence type="ECO:0000256" key="9">
    <source>
        <dbReference type="ARBA" id="ARBA00022777"/>
    </source>
</evidence>
<proteinExistence type="predicted"/>
<dbReference type="CDD" id="cd00082">
    <property type="entry name" value="HisKA"/>
    <property type="match status" value="1"/>
</dbReference>
<dbReference type="SUPFAM" id="SSF158472">
    <property type="entry name" value="HAMP domain-like"/>
    <property type="match status" value="1"/>
</dbReference>
<dbReference type="InterPro" id="IPR003594">
    <property type="entry name" value="HATPase_dom"/>
</dbReference>
<keyword evidence="18" id="KW-1185">Reference proteome</keyword>
<dbReference type="CDD" id="cd06225">
    <property type="entry name" value="HAMP"/>
    <property type="match status" value="1"/>
</dbReference>
<dbReference type="InterPro" id="IPR036890">
    <property type="entry name" value="HATPase_C_sf"/>
</dbReference>
<evidence type="ECO:0000256" key="5">
    <source>
        <dbReference type="ARBA" id="ARBA00022553"/>
    </source>
</evidence>
<accession>A0A2K8KW94</accession>
<dbReference type="OrthoDB" id="5290273at2"/>
<keyword evidence="9 17" id="KW-0418">Kinase</keyword>
<keyword evidence="13 14" id="KW-0472">Membrane</keyword>
<dbReference type="Pfam" id="PF00672">
    <property type="entry name" value="HAMP"/>
    <property type="match status" value="1"/>
</dbReference>
<dbReference type="PANTHER" id="PTHR45528:SF1">
    <property type="entry name" value="SENSOR HISTIDINE KINASE CPXA"/>
    <property type="match status" value="1"/>
</dbReference>
<keyword evidence="6 17" id="KW-0808">Transferase</keyword>
<reference evidence="17 18" key="1">
    <citation type="submission" date="2016-12" db="EMBL/GenBank/DDBJ databases">
        <title>Isolation and genomic insights into novel planktonic Zetaproteobacteria from stratified waters of the Chesapeake Bay.</title>
        <authorList>
            <person name="McAllister S.M."/>
            <person name="Kato S."/>
            <person name="Chan C.S."/>
            <person name="Chiu B.K."/>
            <person name="Field E.K."/>
        </authorList>
    </citation>
    <scope>NUCLEOTIDE SEQUENCE [LARGE SCALE GENOMIC DNA]</scope>
    <source>
        <strain evidence="17 18">CP-5</strain>
    </source>
</reference>
<dbReference type="RefSeq" id="WP_100277005.1">
    <property type="nucleotide sequence ID" value="NZ_CP018799.1"/>
</dbReference>
<organism evidence="17 18">
    <name type="scientific">Mariprofundus aestuarium</name>
    <dbReference type="NCBI Taxonomy" id="1921086"/>
    <lineage>
        <taxon>Bacteria</taxon>
        <taxon>Pseudomonadati</taxon>
        <taxon>Pseudomonadota</taxon>
        <taxon>Candidatius Mariprofundia</taxon>
        <taxon>Mariprofundales</taxon>
        <taxon>Mariprofundaceae</taxon>
        <taxon>Mariprofundus</taxon>
    </lineage>
</organism>
<keyword evidence="7 14" id="KW-0812">Transmembrane</keyword>
<keyword evidence="10" id="KW-0067">ATP-binding</keyword>
<comment type="subcellular location">
    <subcellularLocation>
        <location evidence="2">Cell membrane</location>
        <topology evidence="2">Multi-pass membrane protein</topology>
    </subcellularLocation>
</comment>
<dbReference type="EMBL" id="CP018799">
    <property type="protein sequence ID" value="ATX79073.1"/>
    <property type="molecule type" value="Genomic_DNA"/>
</dbReference>
<protein>
    <recommendedName>
        <fullName evidence="3">histidine kinase</fullName>
        <ecNumber evidence="3">2.7.13.3</ecNumber>
    </recommendedName>
</protein>
<sequence length="453" mass="50315">MRLFWKVFLLLLATLVLTAAISGWLSQKWLEENRSIELQMAALAAPAETAAALYRDGGLEAYRQWQRHTLRRDQHIHGRLLDKQGNNLHMRSLPPELQELSQQVIKQQGKIEVVNPPLLAVALPVSYQGETYYWAAFTRLQPESIQHSVRQSLVVRLTVALLAIALISWLLTRMFTRPIRILQKTTEQLGAGSLNARTDPYVASRKDELGALACSIDKMAVQLESLISSHKQLLRDISHELRSPLARLHVGLELARSAAGKSAQEELNRIEKEANLLNELISEVLTLARIEQGAVEIQRQPLQLDEIVDEIVADAAFEAEAQDKTIRITEQVACRISGDHLWISRALDNVIRNAIRHTPVGSGVEVSLTRSGEQIKIEVRDFGSGADEAILAKLFEPFVRGSEARERHSGSSGYGLGLAIARDAIELHDGDISAANHKESGLIITIALPCLDQ</sequence>
<dbReference type="PANTHER" id="PTHR45528">
    <property type="entry name" value="SENSOR HISTIDINE KINASE CPXA"/>
    <property type="match status" value="1"/>
</dbReference>
<dbReference type="Pfam" id="PF00512">
    <property type="entry name" value="HisKA"/>
    <property type="match status" value="1"/>
</dbReference>
<dbReference type="Gene3D" id="3.30.565.10">
    <property type="entry name" value="Histidine kinase-like ATPase, C-terminal domain"/>
    <property type="match status" value="1"/>
</dbReference>
<keyword evidence="11 14" id="KW-1133">Transmembrane helix</keyword>
<evidence type="ECO:0000256" key="12">
    <source>
        <dbReference type="ARBA" id="ARBA00023012"/>
    </source>
</evidence>
<dbReference type="GO" id="GO:0005886">
    <property type="term" value="C:plasma membrane"/>
    <property type="evidence" value="ECO:0007669"/>
    <property type="project" value="UniProtKB-SubCell"/>
</dbReference>
<dbReference type="InterPro" id="IPR003661">
    <property type="entry name" value="HisK_dim/P_dom"/>
</dbReference>
<evidence type="ECO:0000256" key="8">
    <source>
        <dbReference type="ARBA" id="ARBA00022741"/>
    </source>
</evidence>
<keyword evidence="12" id="KW-0902">Two-component regulatory system</keyword>
<evidence type="ECO:0000256" key="7">
    <source>
        <dbReference type="ARBA" id="ARBA00022692"/>
    </source>
</evidence>
<evidence type="ECO:0000256" key="14">
    <source>
        <dbReference type="SAM" id="Phobius"/>
    </source>
</evidence>
<dbReference type="Proteomes" id="UP000231701">
    <property type="component" value="Chromosome"/>
</dbReference>
<comment type="catalytic activity">
    <reaction evidence="1">
        <text>ATP + protein L-histidine = ADP + protein N-phospho-L-histidine.</text>
        <dbReference type="EC" id="2.7.13.3"/>
    </reaction>
</comment>
<dbReference type="SUPFAM" id="SSF47384">
    <property type="entry name" value="Homodimeric domain of signal transducing histidine kinase"/>
    <property type="match status" value="1"/>
</dbReference>
<dbReference type="InterPro" id="IPR036097">
    <property type="entry name" value="HisK_dim/P_sf"/>
</dbReference>
<feature type="transmembrane region" description="Helical" evidence="14">
    <location>
        <begin position="153"/>
        <end position="172"/>
    </location>
</feature>
<evidence type="ECO:0000256" key="4">
    <source>
        <dbReference type="ARBA" id="ARBA00022475"/>
    </source>
</evidence>
<dbReference type="KEGG" id="maes:Ga0123461_0647"/>
<dbReference type="GO" id="GO:0000155">
    <property type="term" value="F:phosphorelay sensor kinase activity"/>
    <property type="evidence" value="ECO:0007669"/>
    <property type="project" value="InterPro"/>
</dbReference>
<evidence type="ECO:0000313" key="18">
    <source>
        <dbReference type="Proteomes" id="UP000231701"/>
    </source>
</evidence>
<dbReference type="GO" id="GO:0005524">
    <property type="term" value="F:ATP binding"/>
    <property type="evidence" value="ECO:0007669"/>
    <property type="project" value="UniProtKB-KW"/>
</dbReference>
<keyword evidence="5" id="KW-0597">Phosphoprotein</keyword>
<dbReference type="InterPro" id="IPR005467">
    <property type="entry name" value="His_kinase_dom"/>
</dbReference>
<evidence type="ECO:0000256" key="1">
    <source>
        <dbReference type="ARBA" id="ARBA00000085"/>
    </source>
</evidence>
<evidence type="ECO:0000256" key="3">
    <source>
        <dbReference type="ARBA" id="ARBA00012438"/>
    </source>
</evidence>
<dbReference type="SMART" id="SM00304">
    <property type="entry name" value="HAMP"/>
    <property type="match status" value="1"/>
</dbReference>
<evidence type="ECO:0000313" key="17">
    <source>
        <dbReference type="EMBL" id="ATX79073.1"/>
    </source>
</evidence>
<evidence type="ECO:0000259" key="16">
    <source>
        <dbReference type="PROSITE" id="PS50885"/>
    </source>
</evidence>
<dbReference type="Pfam" id="PF02518">
    <property type="entry name" value="HATPase_c"/>
    <property type="match status" value="1"/>
</dbReference>
<evidence type="ECO:0000256" key="11">
    <source>
        <dbReference type="ARBA" id="ARBA00022989"/>
    </source>
</evidence>
<evidence type="ECO:0000259" key="15">
    <source>
        <dbReference type="PROSITE" id="PS50109"/>
    </source>
</evidence>
<evidence type="ECO:0000256" key="13">
    <source>
        <dbReference type="ARBA" id="ARBA00023136"/>
    </source>
</evidence>
<evidence type="ECO:0000256" key="6">
    <source>
        <dbReference type="ARBA" id="ARBA00022679"/>
    </source>
</evidence>
<dbReference type="SMART" id="SM00387">
    <property type="entry name" value="HATPase_c"/>
    <property type="match status" value="1"/>
</dbReference>
<evidence type="ECO:0000256" key="2">
    <source>
        <dbReference type="ARBA" id="ARBA00004651"/>
    </source>
</evidence>
<evidence type="ECO:0000256" key="10">
    <source>
        <dbReference type="ARBA" id="ARBA00022840"/>
    </source>
</evidence>
<dbReference type="PROSITE" id="PS50109">
    <property type="entry name" value="HIS_KIN"/>
    <property type="match status" value="1"/>
</dbReference>
<feature type="domain" description="Histidine kinase" evidence="15">
    <location>
        <begin position="236"/>
        <end position="452"/>
    </location>
</feature>
<dbReference type="PRINTS" id="PR00344">
    <property type="entry name" value="BCTRLSENSOR"/>
</dbReference>
<dbReference type="Gene3D" id="6.10.340.10">
    <property type="match status" value="1"/>
</dbReference>